<feature type="transmembrane region" description="Helical" evidence="1">
    <location>
        <begin position="33"/>
        <end position="50"/>
    </location>
</feature>
<evidence type="ECO:0008006" key="4">
    <source>
        <dbReference type="Google" id="ProtNLM"/>
    </source>
</evidence>
<reference evidence="2" key="1">
    <citation type="submission" date="2020-10" db="EMBL/GenBank/DDBJ databases">
        <title>Taxonomic study of unclassified bacteria belonging to the class Ktedonobacteria.</title>
        <authorList>
            <person name="Yabe S."/>
            <person name="Wang C.M."/>
            <person name="Zheng Y."/>
            <person name="Sakai Y."/>
            <person name="Cavaletti L."/>
            <person name="Monciardini P."/>
            <person name="Donadio S."/>
        </authorList>
    </citation>
    <scope>NUCLEOTIDE SEQUENCE</scope>
    <source>
        <strain evidence="2">ID150040</strain>
    </source>
</reference>
<dbReference type="AlphaFoldDB" id="A0A8J3IKK8"/>
<dbReference type="Proteomes" id="UP000597444">
    <property type="component" value="Unassembled WGS sequence"/>
</dbReference>
<evidence type="ECO:0000313" key="2">
    <source>
        <dbReference type="EMBL" id="GHO93184.1"/>
    </source>
</evidence>
<keyword evidence="1" id="KW-0472">Membrane</keyword>
<keyword evidence="1" id="KW-0812">Transmembrane</keyword>
<gene>
    <name evidence="2" type="ORF">KSF_032320</name>
</gene>
<evidence type="ECO:0000256" key="1">
    <source>
        <dbReference type="SAM" id="Phobius"/>
    </source>
</evidence>
<name>A0A8J3IKK8_9CHLR</name>
<accession>A0A8J3IKK8</accession>
<comment type="caution">
    <text evidence="2">The sequence shown here is derived from an EMBL/GenBank/DDBJ whole genome shotgun (WGS) entry which is preliminary data.</text>
</comment>
<dbReference type="EMBL" id="BNJK01000001">
    <property type="protein sequence ID" value="GHO93184.1"/>
    <property type="molecule type" value="Genomic_DNA"/>
</dbReference>
<evidence type="ECO:0000313" key="3">
    <source>
        <dbReference type="Proteomes" id="UP000597444"/>
    </source>
</evidence>
<sequence>MQTKSTQLLLFAILLALIGIGLNSTLSDGKNISFVLLIFAAVAGLVGFLSKPSGS</sequence>
<keyword evidence="3" id="KW-1185">Reference proteome</keyword>
<keyword evidence="1" id="KW-1133">Transmembrane helix</keyword>
<protein>
    <recommendedName>
        <fullName evidence="4">DUF1328 domain-containing protein</fullName>
    </recommendedName>
</protein>
<proteinExistence type="predicted"/>
<organism evidence="2 3">
    <name type="scientific">Reticulibacter mediterranei</name>
    <dbReference type="NCBI Taxonomy" id="2778369"/>
    <lineage>
        <taxon>Bacteria</taxon>
        <taxon>Bacillati</taxon>
        <taxon>Chloroflexota</taxon>
        <taxon>Ktedonobacteria</taxon>
        <taxon>Ktedonobacterales</taxon>
        <taxon>Reticulibacteraceae</taxon>
        <taxon>Reticulibacter</taxon>
    </lineage>
</organism>